<accession>A0A0D2LPJ4</accession>
<name>A0A0D2LPJ4_HYPSF</name>
<protein>
    <submittedName>
        <fullName evidence="1">Uncharacterized protein</fullName>
    </submittedName>
</protein>
<reference evidence="2" key="1">
    <citation type="submission" date="2014-04" db="EMBL/GenBank/DDBJ databases">
        <title>Evolutionary Origins and Diversification of the Mycorrhizal Mutualists.</title>
        <authorList>
            <consortium name="DOE Joint Genome Institute"/>
            <consortium name="Mycorrhizal Genomics Consortium"/>
            <person name="Kohler A."/>
            <person name="Kuo A."/>
            <person name="Nagy L.G."/>
            <person name="Floudas D."/>
            <person name="Copeland A."/>
            <person name="Barry K.W."/>
            <person name="Cichocki N."/>
            <person name="Veneault-Fourrey C."/>
            <person name="LaButti K."/>
            <person name="Lindquist E.A."/>
            <person name="Lipzen A."/>
            <person name="Lundell T."/>
            <person name="Morin E."/>
            <person name="Murat C."/>
            <person name="Riley R."/>
            <person name="Ohm R."/>
            <person name="Sun H."/>
            <person name="Tunlid A."/>
            <person name="Henrissat B."/>
            <person name="Grigoriev I.V."/>
            <person name="Hibbett D.S."/>
            <person name="Martin F."/>
        </authorList>
    </citation>
    <scope>NUCLEOTIDE SEQUENCE [LARGE SCALE GENOMIC DNA]</scope>
    <source>
        <strain evidence="2">FD-334 SS-4</strain>
    </source>
</reference>
<dbReference type="STRING" id="945553.A0A0D2LPJ4"/>
<gene>
    <name evidence="1" type="ORF">HYPSUDRAFT_32125</name>
</gene>
<dbReference type="SUPFAM" id="SSF56399">
    <property type="entry name" value="ADP-ribosylation"/>
    <property type="match status" value="1"/>
</dbReference>
<dbReference type="OrthoDB" id="3335358at2759"/>
<proteinExistence type="predicted"/>
<organism evidence="1 2">
    <name type="scientific">Hypholoma sublateritium (strain FD-334 SS-4)</name>
    <dbReference type="NCBI Taxonomy" id="945553"/>
    <lineage>
        <taxon>Eukaryota</taxon>
        <taxon>Fungi</taxon>
        <taxon>Dikarya</taxon>
        <taxon>Basidiomycota</taxon>
        <taxon>Agaricomycotina</taxon>
        <taxon>Agaricomycetes</taxon>
        <taxon>Agaricomycetidae</taxon>
        <taxon>Agaricales</taxon>
        <taxon>Agaricineae</taxon>
        <taxon>Strophariaceae</taxon>
        <taxon>Hypholoma</taxon>
    </lineage>
</organism>
<dbReference type="OMA" id="DIPGCPH"/>
<dbReference type="Pfam" id="PF06108">
    <property type="entry name" value="DUF952"/>
    <property type="match status" value="1"/>
</dbReference>
<dbReference type="PANTHER" id="PTHR34129:SF1">
    <property type="entry name" value="DUF952 DOMAIN-CONTAINING PROTEIN"/>
    <property type="match status" value="1"/>
</dbReference>
<dbReference type="InterPro" id="IPR009297">
    <property type="entry name" value="DUF952"/>
</dbReference>
<evidence type="ECO:0000313" key="2">
    <source>
        <dbReference type="Proteomes" id="UP000054270"/>
    </source>
</evidence>
<dbReference type="AlphaFoldDB" id="A0A0D2LPJ4"/>
<sequence length="134" mass="15043">MATPTYIYKIVPSSAPPSSPLPDALPVSDLDKADNFIHLSTALQVPETLKRFFGNVEQVYILRITYSQVESKVKWEDSRGTGPGGVGEPDTFPHLYNDLRLGKNEVESVVKWERGSNDWNAAINKAKEDAWFIY</sequence>
<keyword evidence="2" id="KW-1185">Reference proteome</keyword>
<dbReference type="Proteomes" id="UP000054270">
    <property type="component" value="Unassembled WGS sequence"/>
</dbReference>
<evidence type="ECO:0000313" key="1">
    <source>
        <dbReference type="EMBL" id="KJA30062.1"/>
    </source>
</evidence>
<dbReference type="EMBL" id="KN817518">
    <property type="protein sequence ID" value="KJA30062.1"/>
    <property type="molecule type" value="Genomic_DNA"/>
</dbReference>
<dbReference type="PANTHER" id="PTHR34129">
    <property type="entry name" value="BLR1139 PROTEIN"/>
    <property type="match status" value="1"/>
</dbReference>
<dbReference type="Gene3D" id="3.20.170.20">
    <property type="entry name" value="Protein of unknown function DUF952"/>
    <property type="match status" value="1"/>
</dbReference>